<dbReference type="Proteomes" id="UP000757540">
    <property type="component" value="Unassembled WGS sequence"/>
</dbReference>
<evidence type="ECO:0000256" key="2">
    <source>
        <dbReference type="SAM" id="Phobius"/>
    </source>
</evidence>
<feature type="region of interest" description="Disordered" evidence="1">
    <location>
        <begin position="224"/>
        <end position="343"/>
    </location>
</feature>
<feature type="transmembrane region" description="Helical" evidence="2">
    <location>
        <begin position="34"/>
        <end position="55"/>
    </location>
</feature>
<reference evidence="3 4" key="1">
    <citation type="submission" date="2020-05" db="EMBL/GenBank/DDBJ databases">
        <title>Genomic Encyclopedia of Type Strains, Phase III (KMG-III): the genomes of soil and plant-associated and newly described type strains.</title>
        <authorList>
            <person name="Whitman W."/>
        </authorList>
    </citation>
    <scope>NUCLEOTIDE SEQUENCE [LARGE SCALE GENOMIC DNA]</scope>
    <source>
        <strain evidence="3 4">KCTC 19046</strain>
    </source>
</reference>
<comment type="caution">
    <text evidence="3">The sequence shown here is derived from an EMBL/GenBank/DDBJ whole genome shotgun (WGS) entry which is preliminary data.</text>
</comment>
<organism evidence="3 4">
    <name type="scientific">Isoptericola halotolerans</name>
    <dbReference type="NCBI Taxonomy" id="300560"/>
    <lineage>
        <taxon>Bacteria</taxon>
        <taxon>Bacillati</taxon>
        <taxon>Actinomycetota</taxon>
        <taxon>Actinomycetes</taxon>
        <taxon>Micrococcales</taxon>
        <taxon>Promicromonosporaceae</taxon>
        <taxon>Isoptericola</taxon>
    </lineage>
</organism>
<feature type="compositionally biased region" description="Basic and acidic residues" evidence="1">
    <location>
        <begin position="275"/>
        <end position="302"/>
    </location>
</feature>
<evidence type="ECO:0000313" key="3">
    <source>
        <dbReference type="EMBL" id="NOV95741.1"/>
    </source>
</evidence>
<feature type="compositionally biased region" description="Acidic residues" evidence="1">
    <location>
        <begin position="308"/>
        <end position="321"/>
    </location>
</feature>
<proteinExistence type="predicted"/>
<feature type="region of interest" description="Disordered" evidence="1">
    <location>
        <begin position="1"/>
        <end position="28"/>
    </location>
</feature>
<keyword evidence="4" id="KW-1185">Reference proteome</keyword>
<name>A0ABX1ZZK4_9MICO</name>
<evidence type="ECO:0000256" key="1">
    <source>
        <dbReference type="SAM" id="MobiDB-lite"/>
    </source>
</evidence>
<feature type="region of interest" description="Disordered" evidence="1">
    <location>
        <begin position="179"/>
        <end position="201"/>
    </location>
</feature>
<protein>
    <submittedName>
        <fullName evidence="3">Uncharacterized protein</fullName>
    </submittedName>
</protein>
<keyword evidence="2" id="KW-0812">Transmembrane</keyword>
<sequence length="343" mass="37310">MSGVGSQEVPRWARSRKPPGGAAGDGRPRRRRRWLWVPTGFVALLGLTTGLQLTFAPLVSSWGVRDYTSGDLETASDRFRAQAEGIVPQQWRADYNLGTSLAAQAVADERGWLAGEGADRLEAAYAGAEDQSAEVRCAIVTNWAAALEISGDTWLERGDELAEESEAVAAEIAKRDAGKPYDEEVIDPYGEYGDERDPEDLREQADTNYWLAEYDYGRTQRVRSLPDCADSSQTQDATEAQERAQEKEQQAHDAQTENQGAPEPEPEPATPEEAEAQRQESLGERNEQAARDVEMDEAEARELGGTGDDGDTEEDVGEDTDGSTGGDGDGDEGEGPGSLPRNW</sequence>
<dbReference type="EMBL" id="JABEZU010000001">
    <property type="protein sequence ID" value="NOV95741.1"/>
    <property type="molecule type" value="Genomic_DNA"/>
</dbReference>
<dbReference type="RefSeq" id="WP_171782008.1">
    <property type="nucleotide sequence ID" value="NZ_BAAAML010000002.1"/>
</dbReference>
<evidence type="ECO:0000313" key="4">
    <source>
        <dbReference type="Proteomes" id="UP000757540"/>
    </source>
</evidence>
<accession>A0ABX1ZZK4</accession>
<keyword evidence="2" id="KW-0472">Membrane</keyword>
<keyword evidence="2" id="KW-1133">Transmembrane helix</keyword>
<feature type="compositionally biased region" description="Acidic residues" evidence="1">
    <location>
        <begin position="264"/>
        <end position="274"/>
    </location>
</feature>
<feature type="compositionally biased region" description="Basic and acidic residues" evidence="1">
    <location>
        <begin position="240"/>
        <end position="255"/>
    </location>
</feature>
<gene>
    <name evidence="3" type="ORF">HDG69_000294</name>
</gene>